<dbReference type="Pfam" id="PF17645">
    <property type="entry name" value="Amdase"/>
    <property type="match status" value="1"/>
</dbReference>
<organism evidence="1">
    <name type="scientific">marine metagenome</name>
    <dbReference type="NCBI Taxonomy" id="408172"/>
    <lineage>
        <taxon>unclassified sequences</taxon>
        <taxon>metagenomes</taxon>
        <taxon>ecological metagenomes</taxon>
    </lineage>
</organism>
<evidence type="ECO:0008006" key="2">
    <source>
        <dbReference type="Google" id="ProtNLM"/>
    </source>
</evidence>
<dbReference type="PANTHER" id="PTHR40267">
    <property type="entry name" value="BLR3294 PROTEIN"/>
    <property type="match status" value="1"/>
</dbReference>
<dbReference type="PIRSF" id="PIRSF015736">
    <property type="entry name" value="MI"/>
    <property type="match status" value="1"/>
</dbReference>
<evidence type="ECO:0000313" key="1">
    <source>
        <dbReference type="EMBL" id="SVA15787.1"/>
    </source>
</evidence>
<reference evidence="1" key="1">
    <citation type="submission" date="2018-05" db="EMBL/GenBank/DDBJ databases">
        <authorList>
            <person name="Lanie J.A."/>
            <person name="Ng W.-L."/>
            <person name="Kazmierczak K.M."/>
            <person name="Andrzejewski T.M."/>
            <person name="Davidsen T.M."/>
            <person name="Wayne K.J."/>
            <person name="Tettelin H."/>
            <person name="Glass J.I."/>
            <person name="Rusch D."/>
            <person name="Podicherti R."/>
            <person name="Tsui H.-C.T."/>
            <person name="Winkler M.E."/>
        </authorList>
    </citation>
    <scope>NUCLEOTIDE SEQUENCE</scope>
</reference>
<gene>
    <name evidence="1" type="ORF">METZ01_LOCUS68641</name>
</gene>
<protein>
    <recommendedName>
        <fullName evidence="2">Asp/Glu racemase</fullName>
    </recommendedName>
</protein>
<proteinExistence type="predicted"/>
<accession>A0A381TLY0</accession>
<dbReference type="Gene3D" id="3.40.50.12500">
    <property type="match status" value="1"/>
</dbReference>
<name>A0A381TLY0_9ZZZZ</name>
<dbReference type="InterPro" id="IPR053714">
    <property type="entry name" value="Iso_Racemase_Enz_sf"/>
</dbReference>
<dbReference type="AlphaFoldDB" id="A0A381TLY0"/>
<sequence length="268" mass="29356">MSTGELRYDQIIELAHKTDSGLGERANIGIIVLSSDQTLEYEFRTLLNFEGVTLYHSRIPNEMEITKSSLAKMEADLPVAASLLPESFNFSAIGYGCTSGATIIGEDRVEKAIQSVHSETQTTNPLTACKAALRALGLKRVVLLTPYHPAITKEMRDNLLESGFEIRVTGSFFETDDFVVGRISSESILKSIEKIGASTECDGVFVSCTNLRVASVIEEAEARLGKPVTSSNHALAWHLLRLSGIKDSPENFGSLFQKQLRSPLQTFP</sequence>
<dbReference type="InterPro" id="IPR026286">
    <property type="entry name" value="MaiA/AMDase"/>
</dbReference>
<dbReference type="PANTHER" id="PTHR40267:SF1">
    <property type="entry name" value="BLR3294 PROTEIN"/>
    <property type="match status" value="1"/>
</dbReference>
<dbReference type="EMBL" id="UINC01004636">
    <property type="protein sequence ID" value="SVA15787.1"/>
    <property type="molecule type" value="Genomic_DNA"/>
</dbReference>